<dbReference type="Proteomes" id="UP000250043">
    <property type="component" value="Unassembled WGS sequence"/>
</dbReference>
<name>A0A8E2DJB7_9APHY</name>
<evidence type="ECO:0000313" key="2">
    <source>
        <dbReference type="EMBL" id="OCH90235.1"/>
    </source>
</evidence>
<proteinExistence type="predicted"/>
<accession>A0A8E2DJB7</accession>
<dbReference type="EMBL" id="KV722408">
    <property type="protein sequence ID" value="OCH90235.1"/>
    <property type="molecule type" value="Genomic_DNA"/>
</dbReference>
<gene>
    <name evidence="2" type="ORF">OBBRIDRAFT_608417</name>
</gene>
<sequence length="116" mass="12609">MSLKPPPLPLSDTLRDLALLRAADLDLAAALPLAAVSSPGTAESGLDSAAAAEKRSGEHEIVQQSVERSYAFAREARAVIKLLNRGDVDKEGTKLEEVRERLEDVLQVLDEYEELQ</sequence>
<evidence type="ECO:0000313" key="3">
    <source>
        <dbReference type="Proteomes" id="UP000250043"/>
    </source>
</evidence>
<reference evidence="2 3" key="1">
    <citation type="submission" date="2016-07" db="EMBL/GenBank/DDBJ databases">
        <title>Draft genome of the white-rot fungus Obba rivulosa 3A-2.</title>
        <authorList>
            <consortium name="DOE Joint Genome Institute"/>
            <person name="Miettinen O."/>
            <person name="Riley R."/>
            <person name="Acob R."/>
            <person name="Barry K."/>
            <person name="Cullen D."/>
            <person name="De Vries R."/>
            <person name="Hainaut M."/>
            <person name="Hatakka A."/>
            <person name="Henrissat B."/>
            <person name="Hilden K."/>
            <person name="Kuo R."/>
            <person name="Labutti K."/>
            <person name="Lipzen A."/>
            <person name="Makela M.R."/>
            <person name="Sandor L."/>
            <person name="Spatafora J.W."/>
            <person name="Grigoriev I.V."/>
            <person name="Hibbett D.S."/>
        </authorList>
    </citation>
    <scope>NUCLEOTIDE SEQUENCE [LARGE SCALE GENOMIC DNA]</scope>
    <source>
        <strain evidence="2 3">3A-2</strain>
    </source>
</reference>
<organism evidence="2 3">
    <name type="scientific">Obba rivulosa</name>
    <dbReference type="NCBI Taxonomy" id="1052685"/>
    <lineage>
        <taxon>Eukaryota</taxon>
        <taxon>Fungi</taxon>
        <taxon>Dikarya</taxon>
        <taxon>Basidiomycota</taxon>
        <taxon>Agaricomycotina</taxon>
        <taxon>Agaricomycetes</taxon>
        <taxon>Polyporales</taxon>
        <taxon>Gelatoporiaceae</taxon>
        <taxon>Obba</taxon>
    </lineage>
</organism>
<protein>
    <submittedName>
        <fullName evidence="2">Uncharacterized protein</fullName>
    </submittedName>
</protein>
<dbReference type="OrthoDB" id="3227556at2759"/>
<feature type="region of interest" description="Disordered" evidence="1">
    <location>
        <begin position="38"/>
        <end position="60"/>
    </location>
</feature>
<keyword evidence="3" id="KW-1185">Reference proteome</keyword>
<evidence type="ECO:0000256" key="1">
    <source>
        <dbReference type="SAM" id="MobiDB-lite"/>
    </source>
</evidence>
<dbReference type="AlphaFoldDB" id="A0A8E2DJB7"/>